<evidence type="ECO:0000256" key="1">
    <source>
        <dbReference type="SAM" id="MobiDB-lite"/>
    </source>
</evidence>
<sequence>MKTRQDVKAANCAGGAANAVVCERLGFGGVVSSSDGSGRRAEFHFNPREHMTPDADLSSWGGQCAGGGPRGARDDLKRIQETRAPRVMTVDDKAEKRQTQENMDR</sequence>
<comment type="caution">
    <text evidence="2">The sequence shown here is derived from an EMBL/GenBank/DDBJ whole genome shotgun (WGS) entry which is preliminary data.</text>
</comment>
<dbReference type="Proteomes" id="UP001152562">
    <property type="component" value="Unassembled WGS sequence"/>
</dbReference>
<feature type="compositionally biased region" description="Basic and acidic residues" evidence="1">
    <location>
        <begin position="71"/>
        <end position="105"/>
    </location>
</feature>
<gene>
    <name evidence="2" type="ORF">PIBRA_LOCUS5442</name>
</gene>
<protein>
    <submittedName>
        <fullName evidence="2">Uncharacterized protein</fullName>
    </submittedName>
</protein>
<accession>A0A9P0TAM7</accession>
<evidence type="ECO:0000313" key="2">
    <source>
        <dbReference type="EMBL" id="CAH4028625.1"/>
    </source>
</evidence>
<name>A0A9P0TAM7_PIEBR</name>
<proteinExistence type="predicted"/>
<dbReference type="EMBL" id="CALOZG010000005">
    <property type="protein sequence ID" value="CAH4028625.1"/>
    <property type="molecule type" value="Genomic_DNA"/>
</dbReference>
<feature type="region of interest" description="Disordered" evidence="1">
    <location>
        <begin position="49"/>
        <end position="105"/>
    </location>
</feature>
<keyword evidence="3" id="KW-1185">Reference proteome</keyword>
<dbReference type="AlphaFoldDB" id="A0A9P0TAM7"/>
<evidence type="ECO:0000313" key="3">
    <source>
        <dbReference type="Proteomes" id="UP001152562"/>
    </source>
</evidence>
<organism evidence="2 3">
    <name type="scientific">Pieris brassicae</name>
    <name type="common">White butterfly</name>
    <name type="synonym">Large white butterfly</name>
    <dbReference type="NCBI Taxonomy" id="7116"/>
    <lineage>
        <taxon>Eukaryota</taxon>
        <taxon>Metazoa</taxon>
        <taxon>Ecdysozoa</taxon>
        <taxon>Arthropoda</taxon>
        <taxon>Hexapoda</taxon>
        <taxon>Insecta</taxon>
        <taxon>Pterygota</taxon>
        <taxon>Neoptera</taxon>
        <taxon>Endopterygota</taxon>
        <taxon>Lepidoptera</taxon>
        <taxon>Glossata</taxon>
        <taxon>Ditrysia</taxon>
        <taxon>Papilionoidea</taxon>
        <taxon>Pieridae</taxon>
        <taxon>Pierinae</taxon>
        <taxon>Pieris</taxon>
    </lineage>
</organism>
<reference evidence="2" key="1">
    <citation type="submission" date="2022-05" db="EMBL/GenBank/DDBJ databases">
        <authorList>
            <person name="Okamura Y."/>
        </authorList>
    </citation>
    <scope>NUCLEOTIDE SEQUENCE</scope>
</reference>